<name>A0A7Y7XVF4_9PSED</name>
<feature type="domain" description="Haemolysin-type calcium binding-related" evidence="4">
    <location>
        <begin position="695"/>
        <end position="738"/>
    </location>
</feature>
<dbReference type="RefSeq" id="WP_103033087.1">
    <property type="nucleotide sequence ID" value="NZ_JACAQE010000001.1"/>
</dbReference>
<dbReference type="PANTHER" id="PTHR38340">
    <property type="entry name" value="S-LAYER PROTEIN"/>
    <property type="match status" value="1"/>
</dbReference>
<dbReference type="Pfam" id="PF00353">
    <property type="entry name" value="HemolysinCabind"/>
    <property type="match status" value="7"/>
</dbReference>
<keyword evidence="2" id="KW-0964">Secreted</keyword>
<dbReference type="EMBL" id="JACAQE010000001">
    <property type="protein sequence ID" value="NWC13038.1"/>
    <property type="molecule type" value="Genomic_DNA"/>
</dbReference>
<dbReference type="Gene3D" id="2.150.10.10">
    <property type="entry name" value="Serralysin-like metalloprotease, C-terminal"/>
    <property type="match status" value="6"/>
</dbReference>
<evidence type="ECO:0000313" key="6">
    <source>
        <dbReference type="Proteomes" id="UP000517547"/>
    </source>
</evidence>
<dbReference type="GO" id="GO:0005576">
    <property type="term" value="C:extracellular region"/>
    <property type="evidence" value="ECO:0007669"/>
    <property type="project" value="UniProtKB-SubCell"/>
</dbReference>
<comment type="subcellular location">
    <subcellularLocation>
        <location evidence="1">Secreted</location>
    </subcellularLocation>
</comment>
<reference evidence="5 6" key="1">
    <citation type="submission" date="2020-04" db="EMBL/GenBank/DDBJ databases">
        <title>Molecular characterization of pseudomonads from Agaricus bisporus reveal novel blotch 2 pathogens in Western Europe.</title>
        <authorList>
            <person name="Taparia T."/>
            <person name="Krijger M."/>
            <person name="Haynes E."/>
            <person name="Elpinstone J.G."/>
            <person name="Noble R."/>
            <person name="Van Der Wolf J."/>
        </authorList>
    </citation>
    <scope>NUCLEOTIDE SEQUENCE [LARGE SCALE GENOMIC DNA]</scope>
    <source>
        <strain evidence="5 6">IPO3738</strain>
    </source>
</reference>
<dbReference type="InterPro" id="IPR010566">
    <property type="entry name" value="Haemolys_ca-bd"/>
</dbReference>
<evidence type="ECO:0000259" key="4">
    <source>
        <dbReference type="Pfam" id="PF06594"/>
    </source>
</evidence>
<dbReference type="Pfam" id="PF06594">
    <property type="entry name" value="HCBP_related"/>
    <property type="match status" value="1"/>
</dbReference>
<dbReference type="SUPFAM" id="SSF51120">
    <property type="entry name" value="beta-Roll"/>
    <property type="match status" value="6"/>
</dbReference>
<gene>
    <name evidence="5" type="ORF">HX845_05280</name>
</gene>
<evidence type="ECO:0000256" key="1">
    <source>
        <dbReference type="ARBA" id="ARBA00004613"/>
    </source>
</evidence>
<dbReference type="InterPro" id="IPR011049">
    <property type="entry name" value="Serralysin-like_metalloprot_C"/>
</dbReference>
<proteinExistence type="predicted"/>
<evidence type="ECO:0000313" key="5">
    <source>
        <dbReference type="EMBL" id="NWC13038.1"/>
    </source>
</evidence>
<accession>A0A7Y7XVF4</accession>
<dbReference type="InterPro" id="IPR018511">
    <property type="entry name" value="Hemolysin-typ_Ca-bd_CS"/>
</dbReference>
<dbReference type="GO" id="GO:0005509">
    <property type="term" value="F:calcium ion binding"/>
    <property type="evidence" value="ECO:0007669"/>
    <property type="project" value="InterPro"/>
</dbReference>
<comment type="caution">
    <text evidence="5">The sequence shown here is derived from an EMBL/GenBank/DDBJ whole genome shotgun (WGS) entry which is preliminary data.</text>
</comment>
<sequence>MMVVFFSDTVRGSVRFAGAASGKIIGDSEFQVASDVLANQVISDVLDRGGIPEAGYIIDADVQSAVIGLKLEKWNWAGTIGDFLPSPFGLGEDYVQVEGDSFSEYMKNLTEAMLQNAAGLSKWLGIDAPIGSVFEWMWGDLGLDKFGQALGSSIYDQISFGQGLIESLKKQFGTAEITRSPLILDLDGDGVQTISVGQGVNFDLDGNGFAEKTGWAGRNDGLLVWDKNGNGKIDSGSELFGNNTKLKSGENAANGFLALADLDENHDGVFDAQDSAFSKLKVWRDLNSDGVVQSGELAGLSESGVSSFDLKYTEPGKADANGDISSSVKDINGNEHRQTGFYTRADGTVAAISDVWFAVDGANTVDTQLVEVSNDIRALPDILGFGNVHSLHQAMARDTTGKLKSLVESFSKETNPDLLHQIVQEIVYRWAGVYDIDPKSRAATQIYGNVIGDARKLATLETFLGESYLGTWCWGARDPNPHGPAAAILLQGFDNLTSAVYDKLMFQTHFGSFLDGLKIIKTNDGVSWDVSSIVGKLKDRYDSNEAAGQEFFKTFGESLSGLGSFGLELLSKLRGVNPTGVVGFDNLMMGIGIRSLVGGSGNDVINGTDADDVILGNAGGDRIYGGAGDDHLVGGVGDDYLVGGDGSDTYHFSRGDGHDTILNADQDAEGTKLDRLVFGVGIKSSDVSVKRNYYDLVVQVDGGAESVTIQSYFDEDTVANHGYAVDEIVFSDGTVWSVHDVKAMLVRPTDGDDQILGYRSDDVLFGGLGNDTILGNDGDDLITGGKGNDFLVGGSGADVYHFEIGDGKDVILETFEPQQELEGKKKDRISFGQGINASDLNFEVGYGADGTSVLQISYPGGVISVVEGMLGAIGAVTFSDGSSVELSSLIAQSPIKANLGDLGHEFFGSSRNDEVKGGTGNDKIYGGDGADTLLGGQGNDLLFGGAGDDWLDGGSGSDRLDGGEGNNTFVFSKYMGQDTWIAAEGSLNTVLVSKDISPSELLFERSGDDLVVSYLYESASNTRLTNYFSNPGLWNISYGGASPLSLSQAIDSSQANPLSQTDYYAGIFKERILNGHVRQLLIDGYEGRDGLYSYNKVLVQGRITYYQDSKYDVRFVEGALQRSVGGMQGGNGENAVLSSYFTESTESSTFEQGSTYSTSYRNSSGGLSYWTFKSTQILVEAGENDPDVKFINHYSNNSSVITYSVIKGGDVGGRYNVQGGNGYIGGKGDDKIVAYAFNPDDPIGEGTFLAGGEGNDTLVGNWGDDFLLGGAGTNYLSGGDGRDTYIIDGNQTKDIIVDINLPVRDWMTGRWGYPNNSLGSSDVVVLPGGVKFTDLSFSWGAEVVEDIDGYRISAGYSGTSSDGIRVATQKTTLDIRWGTDHLVRIAMPNSTDFFSTGVEYIQLASGERISTAELIRQAGIGTAPDLHENGMNVTYNGLVQLSSASNDLSFSGGKGNDFIRATHGETIFGREGDDVLEGTNLVGGEGNDTFSVYKFSGEPSRGYFDGGAGDDIYFFGSSDAGGEVIVGGGYDGIVFNEGVDLSRLSFHRQDNSLLILVDGDLDHSISVANHFADTDSRLSYIKTSANEFLDFNQIDSLLSPLPEPPGPIFGTDGDDTLIGTNKNDVIIGGKGNDFLSGLGGHDFYEFSLGDGQDIIYNDSLNPDQEEDILAIVGGSKFDVWLSRQDQSLVLDFLGGDDKITIKDWYASDSHKLDSVMMGSEVLYSQQVDMLVEAMSGFGVPASGSIELTPDQRDRMDMVIANSWQRLGGGGGTDVPK</sequence>
<dbReference type="PANTHER" id="PTHR38340:SF1">
    <property type="entry name" value="S-LAYER PROTEIN"/>
    <property type="match status" value="1"/>
</dbReference>
<dbReference type="InterPro" id="IPR001343">
    <property type="entry name" value="Hemolysn_Ca-bd"/>
</dbReference>
<organism evidence="5 6">
    <name type="scientific">Pseudomonas gingeri</name>
    <dbReference type="NCBI Taxonomy" id="117681"/>
    <lineage>
        <taxon>Bacteria</taxon>
        <taxon>Pseudomonadati</taxon>
        <taxon>Pseudomonadota</taxon>
        <taxon>Gammaproteobacteria</taxon>
        <taxon>Pseudomonadales</taxon>
        <taxon>Pseudomonadaceae</taxon>
        <taxon>Pseudomonas</taxon>
    </lineage>
</organism>
<evidence type="ECO:0000256" key="3">
    <source>
        <dbReference type="ARBA" id="ARBA00022837"/>
    </source>
</evidence>
<dbReference type="PRINTS" id="PR00313">
    <property type="entry name" value="CABNDNGRPT"/>
</dbReference>
<dbReference type="PROSITE" id="PS00330">
    <property type="entry name" value="HEMOLYSIN_CALCIUM"/>
    <property type="match status" value="7"/>
</dbReference>
<dbReference type="Proteomes" id="UP000517547">
    <property type="component" value="Unassembled WGS sequence"/>
</dbReference>
<protein>
    <submittedName>
        <fullName evidence="5">Calcium-binding protein</fullName>
    </submittedName>
</protein>
<evidence type="ECO:0000256" key="2">
    <source>
        <dbReference type="ARBA" id="ARBA00022525"/>
    </source>
</evidence>
<keyword evidence="3" id="KW-0106">Calcium</keyword>
<dbReference type="InterPro" id="IPR050557">
    <property type="entry name" value="RTX_toxin/Mannuronan_C5-epim"/>
</dbReference>